<dbReference type="InterPro" id="IPR054477">
    <property type="entry name" value="LTN1_E3_ligase_6th"/>
</dbReference>
<name>A0AA35TTQ0_GEOBA</name>
<accession>A0AA35TTQ0</accession>
<comment type="caution">
    <text evidence="5">The sequence shown here is derived from an EMBL/GenBank/DDBJ whole genome shotgun (WGS) entry which is preliminary data.</text>
</comment>
<feature type="domain" description="E3 ubiquitin-protein ligase listerin HEAT-repeats region" evidence="4">
    <location>
        <begin position="496"/>
        <end position="595"/>
    </location>
</feature>
<dbReference type="AlphaFoldDB" id="A0AA35TTQ0"/>
<keyword evidence="1" id="KW-0479">Metal-binding</keyword>
<evidence type="ECO:0000313" key="5">
    <source>
        <dbReference type="EMBL" id="CAI8053584.1"/>
    </source>
</evidence>
<evidence type="ECO:0000313" key="6">
    <source>
        <dbReference type="Proteomes" id="UP001174909"/>
    </source>
</evidence>
<gene>
    <name evidence="5" type="ORF">GBAR_LOCUS29304</name>
</gene>
<dbReference type="Proteomes" id="UP001174909">
    <property type="component" value="Unassembled WGS sequence"/>
</dbReference>
<dbReference type="InterPro" id="IPR039795">
    <property type="entry name" value="LTN1/Rkr1"/>
</dbReference>
<reference evidence="5" key="1">
    <citation type="submission" date="2023-03" db="EMBL/GenBank/DDBJ databases">
        <authorList>
            <person name="Steffen K."/>
            <person name="Cardenas P."/>
        </authorList>
    </citation>
    <scope>NUCLEOTIDE SEQUENCE</scope>
</reference>
<dbReference type="GO" id="GO:0072344">
    <property type="term" value="P:rescue of stalled ribosome"/>
    <property type="evidence" value="ECO:0007669"/>
    <property type="project" value="UniProtKB-UniRule"/>
</dbReference>
<dbReference type="Pfam" id="PF24618">
    <property type="entry name" value="LTN1_E3_ligase_5th"/>
    <property type="match status" value="1"/>
</dbReference>
<dbReference type="PANTHER" id="PTHR12389">
    <property type="entry name" value="ZINC FINGER PROTEIN 294"/>
    <property type="match status" value="1"/>
</dbReference>
<dbReference type="InterPro" id="IPR054478">
    <property type="entry name" value="LTN1_UBC"/>
</dbReference>
<keyword evidence="6" id="KW-1185">Reference proteome</keyword>
<dbReference type="GO" id="GO:0043023">
    <property type="term" value="F:ribosomal large subunit binding"/>
    <property type="evidence" value="ECO:0007669"/>
    <property type="project" value="TreeGrafter"/>
</dbReference>
<dbReference type="InterPro" id="IPR056241">
    <property type="entry name" value="LTN1_HEAT_5th"/>
</dbReference>
<keyword evidence="1" id="KW-0862">Zinc</keyword>
<feature type="domain" description="E3 ubiquitin-protein ligase listerin HEAT repeat region" evidence="2">
    <location>
        <begin position="630"/>
        <end position="835"/>
    </location>
</feature>
<keyword evidence="1" id="KW-0863">Zinc-finger</keyword>
<sequence>MGRGGVRGEDTFLWRFLDLCLTSTGSFEGEQEMKRSVFEIISKTLQIALQPPQLQSEEEKGVRPEREVGPQPAIMKLLQTLARTSADVVEDYFTFRSDNGSALLCSMLHWCLDHCRREESTGSILAAVFQCYSHLVALLPEPASYLESSAALLSSLLHNDLDRVLAMAVAVDLLHSPALNSYCTFWSFYQPLRPQSPAQKTGYLSLGALETYCSNQSYSPLFTDLSASNVVTTLTGSGLSGLFLATALCKRPTLASTLSSLEFDASLGDMILNSDGAPTNLNIAFPDSGSQEEKGSYYRLWKATVCDLMLALCALQPSKASSQSHTEEEVVSVLTSALQQCLVLGSRDHHEWNTQMLDALIERASMEGPLWCEVLKQFISVLESSVDEEDRLTVLPDFISVVLRDMEPGLVLAAISGLSNEGKREVEGRLMACIRGRESDLCLLCACLHLLPKFRSDLLSLARGGLSSVASQHSSSEINLFDSLGESVQDPMVYSLLDLISLLCADQTVPSDAWDFILCALVTITHLVSEATPSQRNSVNYTVFYCKAMAACHDVASVLTSPSSPDQQAGDWKEFFAPDINSCLLPAFLNRATQTTPDSLPSHCDVLQSYHLSRTAAEVCSSPTEGVSLEFLVDIFFSPLNPFRITAFLLAQRLVSVLQFTVEGSTSSTEKAKDTTKTITVPEIRSLLSAAMGRVNLDLTFRRELVEDASEDPTTPYLLLCLLLIQIMSQSGPEARASLGEWVKEQSLVPRLLNGLFTVLSDTTSSAPLKTTIEVTLEPDLPTLCTVVYSALARHLPSMLRQWYLSVDRFTSSTVTGFTTKYVSPALQQTELEAVGKTTTTHGNMEVRASTSVSEVSVVYRLHEFSIELFVRLPANYPLQPPSIREGKRVKVEVSQWRKWMLQLNVFIANQNGTLMDGLLLWKSNLDKHFSGIEDCMICFSVIHGSLYSLPKMTCRTCKEKVPLGMSVQVVQYKQQEQLSAV</sequence>
<dbReference type="Pfam" id="PF22999">
    <property type="entry name" value="LTN1_E3_ligase_6th"/>
    <property type="match status" value="1"/>
</dbReference>
<organism evidence="5 6">
    <name type="scientific">Geodia barretti</name>
    <name type="common">Barrett's horny sponge</name>
    <dbReference type="NCBI Taxonomy" id="519541"/>
    <lineage>
        <taxon>Eukaryota</taxon>
        <taxon>Metazoa</taxon>
        <taxon>Porifera</taxon>
        <taxon>Demospongiae</taxon>
        <taxon>Heteroscleromorpha</taxon>
        <taxon>Tetractinellida</taxon>
        <taxon>Astrophorina</taxon>
        <taxon>Geodiidae</taxon>
        <taxon>Geodia</taxon>
    </lineage>
</organism>
<evidence type="ECO:0000259" key="3">
    <source>
        <dbReference type="Pfam" id="PF23009"/>
    </source>
</evidence>
<dbReference type="PANTHER" id="PTHR12389:SF0">
    <property type="entry name" value="E3 UBIQUITIN-PROTEIN LIGASE LISTERIN"/>
    <property type="match status" value="1"/>
</dbReference>
<dbReference type="GO" id="GO:1990112">
    <property type="term" value="C:RQC complex"/>
    <property type="evidence" value="ECO:0007669"/>
    <property type="project" value="UniProtKB-UniRule"/>
</dbReference>
<keyword evidence="1" id="KW-0833">Ubl conjugation pathway</keyword>
<evidence type="ECO:0000259" key="2">
    <source>
        <dbReference type="Pfam" id="PF22999"/>
    </source>
</evidence>
<dbReference type="GO" id="GO:1990116">
    <property type="term" value="P:ribosome-associated ubiquitin-dependent protein catabolic process"/>
    <property type="evidence" value="ECO:0007669"/>
    <property type="project" value="UniProtKB-UniRule"/>
</dbReference>
<comment type="subunit">
    <text evidence="1">Component of the ribosome quality control complex (RQC).</text>
</comment>
<feature type="domain" description="E3 ubiquitin-protein ligase listerin ubiquitin conjugating" evidence="3">
    <location>
        <begin position="845"/>
        <end position="929"/>
    </location>
</feature>
<dbReference type="EC" id="2.3.2.27" evidence="1"/>
<dbReference type="EMBL" id="CASHTH010004106">
    <property type="protein sequence ID" value="CAI8053584.1"/>
    <property type="molecule type" value="Genomic_DNA"/>
</dbReference>
<comment type="similarity">
    <text evidence="1">Belongs to the LTN1 family.</text>
</comment>
<dbReference type="GO" id="GO:0061630">
    <property type="term" value="F:ubiquitin protein ligase activity"/>
    <property type="evidence" value="ECO:0007669"/>
    <property type="project" value="UniProtKB-UniRule"/>
</dbReference>
<comment type="pathway">
    <text evidence="1">Protein modification; protein ubiquitination.</text>
</comment>
<protein>
    <recommendedName>
        <fullName evidence="1">E3 ubiquitin-protein ligase listerin</fullName>
        <ecNumber evidence="1">2.3.2.27</ecNumber>
    </recommendedName>
    <alternativeName>
        <fullName evidence="1">RING-type E3 ubiquitin transferase listerin</fullName>
    </alternativeName>
</protein>
<dbReference type="GO" id="GO:0005829">
    <property type="term" value="C:cytosol"/>
    <property type="evidence" value="ECO:0007669"/>
    <property type="project" value="UniProtKB-UniRule"/>
</dbReference>
<dbReference type="GO" id="GO:0008270">
    <property type="term" value="F:zinc ion binding"/>
    <property type="evidence" value="ECO:0007669"/>
    <property type="project" value="UniProtKB-KW"/>
</dbReference>
<keyword evidence="1" id="KW-0808">Transferase</keyword>
<proteinExistence type="inferred from homology"/>
<evidence type="ECO:0000259" key="4">
    <source>
        <dbReference type="Pfam" id="PF24618"/>
    </source>
</evidence>
<evidence type="ECO:0000256" key="1">
    <source>
        <dbReference type="RuleBase" id="RU367090"/>
    </source>
</evidence>
<comment type="catalytic activity">
    <reaction evidence="1">
        <text>S-ubiquitinyl-[E2 ubiquitin-conjugating enzyme]-L-cysteine + [acceptor protein]-L-lysine = [E2 ubiquitin-conjugating enzyme]-L-cysteine + N(6)-ubiquitinyl-[acceptor protein]-L-lysine.</text>
        <dbReference type="EC" id="2.3.2.27"/>
    </reaction>
</comment>
<dbReference type="Pfam" id="PF23009">
    <property type="entry name" value="UBC_like"/>
    <property type="match status" value="1"/>
</dbReference>
<comment type="function">
    <text evidence="1">E3 ubiquitin-protein ligase. Component of the ribosome quality control complex (RQC), a ribosome-associated complex that mediates ubiquitination and extraction of incompletely synthesized nascent chains for proteasomal degradation.</text>
</comment>